<evidence type="ECO:0000256" key="2">
    <source>
        <dbReference type="PROSITE-ProRule" id="PRU00169"/>
    </source>
</evidence>
<dbReference type="RefSeq" id="WP_204431627.1">
    <property type="nucleotide sequence ID" value="NZ_ARXL01000156.1"/>
</dbReference>
<keyword evidence="1" id="KW-0902">Two-component regulatory system</keyword>
<evidence type="ECO:0000259" key="4">
    <source>
        <dbReference type="PROSITE" id="PS50930"/>
    </source>
</evidence>
<dbReference type="EMBL" id="JAJGNA010000010">
    <property type="protein sequence ID" value="MCC4308902.1"/>
    <property type="molecule type" value="Genomic_DNA"/>
</dbReference>
<organism evidence="5 6">
    <name type="scientific">Alloalcanivorax marinus</name>
    <dbReference type="NCBI Taxonomy" id="1177169"/>
    <lineage>
        <taxon>Bacteria</taxon>
        <taxon>Pseudomonadati</taxon>
        <taxon>Pseudomonadota</taxon>
        <taxon>Gammaproteobacteria</taxon>
        <taxon>Oceanospirillales</taxon>
        <taxon>Alcanivoracaceae</taxon>
        <taxon>Alloalcanivorax</taxon>
    </lineage>
</organism>
<dbReference type="Pfam" id="PF00072">
    <property type="entry name" value="Response_reg"/>
    <property type="match status" value="1"/>
</dbReference>
<dbReference type="Gene3D" id="2.40.50.1020">
    <property type="entry name" value="LytTr DNA-binding domain"/>
    <property type="match status" value="1"/>
</dbReference>
<dbReference type="SMART" id="SM00850">
    <property type="entry name" value="LytTR"/>
    <property type="match status" value="1"/>
</dbReference>
<dbReference type="Gene3D" id="3.40.50.2300">
    <property type="match status" value="1"/>
</dbReference>
<evidence type="ECO:0000256" key="1">
    <source>
        <dbReference type="ARBA" id="ARBA00023012"/>
    </source>
</evidence>
<feature type="domain" description="Response regulatory" evidence="3">
    <location>
        <begin position="8"/>
        <end position="121"/>
    </location>
</feature>
<dbReference type="InterPro" id="IPR046947">
    <property type="entry name" value="LytR-like"/>
</dbReference>
<dbReference type="InterPro" id="IPR007492">
    <property type="entry name" value="LytTR_DNA-bd_dom"/>
</dbReference>
<dbReference type="InterPro" id="IPR001789">
    <property type="entry name" value="Sig_transdc_resp-reg_receiver"/>
</dbReference>
<evidence type="ECO:0000313" key="6">
    <source>
        <dbReference type="Proteomes" id="UP001108027"/>
    </source>
</evidence>
<dbReference type="PROSITE" id="PS50110">
    <property type="entry name" value="RESPONSE_REGULATORY"/>
    <property type="match status" value="1"/>
</dbReference>
<keyword evidence="2" id="KW-0597">Phosphoprotein</keyword>
<evidence type="ECO:0000313" key="5">
    <source>
        <dbReference type="EMBL" id="MCC4308902.1"/>
    </source>
</evidence>
<gene>
    <name evidence="5" type="ORF">LL252_10005</name>
</gene>
<keyword evidence="5" id="KW-0238">DNA-binding</keyword>
<feature type="domain" description="HTH LytTR-type" evidence="4">
    <location>
        <begin position="146"/>
        <end position="250"/>
    </location>
</feature>
<feature type="modified residue" description="4-aspartylphosphate" evidence="2">
    <location>
        <position position="58"/>
    </location>
</feature>
<dbReference type="Proteomes" id="UP001108027">
    <property type="component" value="Unassembled WGS sequence"/>
</dbReference>
<dbReference type="SMART" id="SM00448">
    <property type="entry name" value="REC"/>
    <property type="match status" value="1"/>
</dbReference>
<protein>
    <submittedName>
        <fullName evidence="5">LytTR family DNA-binding domain-containing protein</fullName>
    </submittedName>
</protein>
<reference evidence="5" key="1">
    <citation type="submission" date="2021-10" db="EMBL/GenBank/DDBJ databases">
        <title>The diversity and Nitrogen Metabolism of Culturable Nitrate-Utilizing Bacteria Within the Oxygen Minimum Zone of the Changjiang (Yangtze River)Estuary.</title>
        <authorList>
            <person name="Zhang D."/>
            <person name="Zheng J."/>
            <person name="Liu S."/>
            <person name="He W."/>
        </authorList>
    </citation>
    <scope>NUCLEOTIDE SEQUENCE</scope>
    <source>
        <strain evidence="5">FXH-223</strain>
    </source>
</reference>
<keyword evidence="6" id="KW-1185">Reference proteome</keyword>
<dbReference type="GO" id="GO:0003677">
    <property type="term" value="F:DNA binding"/>
    <property type="evidence" value="ECO:0007669"/>
    <property type="project" value="UniProtKB-KW"/>
</dbReference>
<dbReference type="GO" id="GO:0000156">
    <property type="term" value="F:phosphorelay response regulator activity"/>
    <property type="evidence" value="ECO:0007669"/>
    <property type="project" value="InterPro"/>
</dbReference>
<accession>A0A9Q3UP15</accession>
<name>A0A9Q3UP15_9GAMM</name>
<evidence type="ECO:0000259" key="3">
    <source>
        <dbReference type="PROSITE" id="PS50110"/>
    </source>
</evidence>
<sequence>MNDVAKTRVLVCDDEALARLRLRRLVESAHMEVTAEAASGREAVEFAGRTRPDVVLMDIRMPDMDGLEAAAHLQKMDHPPAVIFCTAYEEHALQAFRVHAVDYLLKPVNGDDLRRALNRTRSLNRVQIAEMSHKLAVNRTGRRRHLSARTHRGLELVPVEEVRYFQADQKYVAVHFDGGYVLIDEPLKSLEQEFGDLFVRIHRSTLVSLHFIESMENSAQGHFEVHLRGVRRALPVSRRHMAGLRRALTGKG</sequence>
<proteinExistence type="predicted"/>
<dbReference type="InterPro" id="IPR011006">
    <property type="entry name" value="CheY-like_superfamily"/>
</dbReference>
<dbReference type="PANTHER" id="PTHR37299">
    <property type="entry name" value="TRANSCRIPTIONAL REGULATOR-RELATED"/>
    <property type="match status" value="1"/>
</dbReference>
<dbReference type="PANTHER" id="PTHR37299:SF1">
    <property type="entry name" value="STAGE 0 SPORULATION PROTEIN A HOMOLOG"/>
    <property type="match status" value="1"/>
</dbReference>
<dbReference type="Pfam" id="PF04397">
    <property type="entry name" value="LytTR"/>
    <property type="match status" value="1"/>
</dbReference>
<dbReference type="PROSITE" id="PS50930">
    <property type="entry name" value="HTH_LYTTR"/>
    <property type="match status" value="1"/>
</dbReference>
<dbReference type="SUPFAM" id="SSF52172">
    <property type="entry name" value="CheY-like"/>
    <property type="match status" value="1"/>
</dbReference>
<comment type="caution">
    <text evidence="5">The sequence shown here is derived from an EMBL/GenBank/DDBJ whole genome shotgun (WGS) entry which is preliminary data.</text>
</comment>
<dbReference type="AlphaFoldDB" id="A0A9Q3UP15"/>